<gene>
    <name evidence="1" type="ORF">PA6_032_00600</name>
</gene>
<reference evidence="1" key="1">
    <citation type="submission" date="2024-09" db="EMBL/GenBank/DDBJ databases">
        <title>Whole genome shotgun sequence of Pseudomonas alcaligenes NBRC 14159.</title>
        <authorList>
            <person name="Yoshida I."/>
            <person name="Hosoyama A."/>
            <person name="Tsuchikane K."/>
            <person name="Noguchi M."/>
            <person name="Hirakata S."/>
            <person name="Ando Y."/>
            <person name="Ohji S."/>
            <person name="Yamazoe A."/>
            <person name="Yamazaki S."/>
            <person name="Fujita N."/>
        </authorList>
    </citation>
    <scope>NUCLEOTIDE SEQUENCE</scope>
    <source>
        <strain evidence="1">NBRC 14159</strain>
    </source>
</reference>
<organism evidence="1 2">
    <name type="scientific">Aquipseudomonas alcaligenes (strain ATCC 14909 / DSM 50342 / CCUG 1425 / JCM 20561 / NBRC 14159 / NCIMB 9945 / NCTC 10367 / 1577)</name>
    <name type="common">Pseudomonas alcaligenes</name>
    <dbReference type="NCBI Taxonomy" id="1215092"/>
    <lineage>
        <taxon>Bacteria</taxon>
        <taxon>Pseudomonadati</taxon>
        <taxon>Pseudomonadota</taxon>
        <taxon>Gammaproteobacteria</taxon>
        <taxon>Pseudomonadales</taxon>
        <taxon>Pseudomonadaceae</taxon>
        <taxon>Aquipseudomonas</taxon>
    </lineage>
</organism>
<dbReference type="RefSeq" id="WP_021702129.1">
    <property type="nucleotide sequence ID" value="NZ_BATI01000032.1"/>
</dbReference>
<accession>U2ZRI0</accession>
<dbReference type="Proteomes" id="UP000016560">
    <property type="component" value="Unassembled WGS sequence"/>
</dbReference>
<dbReference type="EMBL" id="BATI01000032">
    <property type="protein sequence ID" value="GAD64045.1"/>
    <property type="molecule type" value="Genomic_DNA"/>
</dbReference>
<comment type="caution">
    <text evidence="1">The sequence shown here is derived from an EMBL/GenBank/DDBJ whole genome shotgun (WGS) entry which is preliminary data.</text>
</comment>
<dbReference type="eggNOG" id="ENOG5031GTM">
    <property type="taxonomic scope" value="Bacteria"/>
</dbReference>
<dbReference type="OrthoDB" id="7060267at2"/>
<protein>
    <recommendedName>
        <fullName evidence="3">Lipoprotein</fullName>
    </recommendedName>
</protein>
<evidence type="ECO:0000313" key="1">
    <source>
        <dbReference type="EMBL" id="GAD64045.1"/>
    </source>
</evidence>
<keyword evidence="2" id="KW-1185">Reference proteome</keyword>
<name>U2ZRI0_AQUA1</name>
<dbReference type="AlphaFoldDB" id="U2ZRI0"/>
<evidence type="ECO:0008006" key="3">
    <source>
        <dbReference type="Google" id="ProtNLM"/>
    </source>
</evidence>
<evidence type="ECO:0000313" key="2">
    <source>
        <dbReference type="Proteomes" id="UP000016560"/>
    </source>
</evidence>
<proteinExistence type="predicted"/>
<sequence>MRLPAMLLLSLGLLLGGCDKDSLTLRFSGNVTDASGSELDPAYAQAVLDILQRERFDLATINLALEGNSGIDVGFGEKPLSTQQRQRLQAIFGEVLEARGAWSNQLQLDIQEDKLDGSAINALGGLMTEPMREHWRKQLEQLPRHYPSQLGLGTPISLEFSNWQGIPDFGWVEVDADCKVLATLSEPLPNLTYQLISDGAPESMTMGMLSGMTQSVPSQLSFADPALQKLIDDLQPTYRLQRSKYMDSTVEGYDEILFDFGSQGKVELLDRQPLKPVDGLKAACERSVMAAGRPFAFFYGASIDRLESVEYSFSEP</sequence>
<dbReference type="PROSITE" id="PS51257">
    <property type="entry name" value="PROKAR_LIPOPROTEIN"/>
    <property type="match status" value="1"/>
</dbReference>